<sequence length="58" mass="6287">MLTADGHHTHPFCKDDTCGVTAPNENGTNSGKTRVVGFFEETIPVNCADRKQTLVTHS</sequence>
<keyword evidence="3" id="KW-1185">Reference proteome</keyword>
<comment type="caution">
    <text evidence="2">The sequence shown here is derived from an EMBL/GenBank/DDBJ whole genome shotgun (WGS) entry which is preliminary data.</text>
</comment>
<dbReference type="Proteomes" id="UP000321079">
    <property type="component" value="Unassembled WGS sequence"/>
</dbReference>
<feature type="compositionally biased region" description="Basic and acidic residues" evidence="1">
    <location>
        <begin position="1"/>
        <end position="17"/>
    </location>
</feature>
<evidence type="ECO:0000313" key="2">
    <source>
        <dbReference type="EMBL" id="GEK96079.1"/>
    </source>
</evidence>
<protein>
    <submittedName>
        <fullName evidence="2">Uncharacterized protein</fullName>
    </submittedName>
</protein>
<evidence type="ECO:0000313" key="3">
    <source>
        <dbReference type="Proteomes" id="UP000321079"/>
    </source>
</evidence>
<accession>A0A511B6J1</accession>
<evidence type="ECO:0000256" key="1">
    <source>
        <dbReference type="SAM" id="MobiDB-lite"/>
    </source>
</evidence>
<name>A0A511B6J1_9PROT</name>
<dbReference type="AlphaFoldDB" id="A0A511B6J1"/>
<organism evidence="2 3">
    <name type="scientific">Gluconobacter kanchanaburiensis NBRC 103587</name>
    <dbReference type="NCBI Taxonomy" id="1307948"/>
    <lineage>
        <taxon>Bacteria</taxon>
        <taxon>Pseudomonadati</taxon>
        <taxon>Pseudomonadota</taxon>
        <taxon>Alphaproteobacteria</taxon>
        <taxon>Acetobacterales</taxon>
        <taxon>Acetobacteraceae</taxon>
        <taxon>Gluconobacter</taxon>
    </lineage>
</organism>
<proteinExistence type="predicted"/>
<gene>
    <name evidence="2" type="ORF">GKA01_12760</name>
</gene>
<dbReference type="EMBL" id="BJVA01000006">
    <property type="protein sequence ID" value="GEK96079.1"/>
    <property type="molecule type" value="Genomic_DNA"/>
</dbReference>
<reference evidence="2 3" key="1">
    <citation type="submission" date="2019-07" db="EMBL/GenBank/DDBJ databases">
        <title>Whole genome shotgun sequence of Gluconobacter kanchanaburiensis NBRC 103587.</title>
        <authorList>
            <person name="Hosoyama A."/>
            <person name="Uohara A."/>
            <person name="Ohji S."/>
            <person name="Ichikawa N."/>
        </authorList>
    </citation>
    <scope>NUCLEOTIDE SEQUENCE [LARGE SCALE GENOMIC DNA]</scope>
    <source>
        <strain evidence="2 3">NBRC 103587</strain>
    </source>
</reference>
<feature type="region of interest" description="Disordered" evidence="1">
    <location>
        <begin position="1"/>
        <end position="31"/>
    </location>
</feature>